<dbReference type="EMBL" id="BQNB010018991">
    <property type="protein sequence ID" value="GJT80434.1"/>
    <property type="molecule type" value="Genomic_DNA"/>
</dbReference>
<evidence type="ECO:0000313" key="2">
    <source>
        <dbReference type="Proteomes" id="UP001151760"/>
    </source>
</evidence>
<protein>
    <submittedName>
        <fullName evidence="1">Uncharacterized protein</fullName>
    </submittedName>
</protein>
<gene>
    <name evidence="1" type="ORF">Tco_1054776</name>
</gene>
<name>A0ABQ5GYN5_9ASTR</name>
<keyword evidence="2" id="KW-1185">Reference proteome</keyword>
<organism evidence="1 2">
    <name type="scientific">Tanacetum coccineum</name>
    <dbReference type="NCBI Taxonomy" id="301880"/>
    <lineage>
        <taxon>Eukaryota</taxon>
        <taxon>Viridiplantae</taxon>
        <taxon>Streptophyta</taxon>
        <taxon>Embryophyta</taxon>
        <taxon>Tracheophyta</taxon>
        <taxon>Spermatophyta</taxon>
        <taxon>Magnoliopsida</taxon>
        <taxon>eudicotyledons</taxon>
        <taxon>Gunneridae</taxon>
        <taxon>Pentapetalae</taxon>
        <taxon>asterids</taxon>
        <taxon>campanulids</taxon>
        <taxon>Asterales</taxon>
        <taxon>Asteraceae</taxon>
        <taxon>Asteroideae</taxon>
        <taxon>Anthemideae</taxon>
        <taxon>Anthemidinae</taxon>
        <taxon>Tanacetum</taxon>
    </lineage>
</organism>
<sequence>MVENLWSKSLVAYDKDATYEISHWGYKRKLFIRARLALQSTHTIYSRMKILSIVRISVDKQQGYGYLKEIVVKRENQKEYIHKEADFPSRHLNDIEDMFLLYYQNKLHYLDGKIQTDLAVAL</sequence>
<proteinExistence type="predicted"/>
<accession>A0ABQ5GYN5</accession>
<comment type="caution">
    <text evidence="1">The sequence shown here is derived from an EMBL/GenBank/DDBJ whole genome shotgun (WGS) entry which is preliminary data.</text>
</comment>
<reference evidence="1" key="1">
    <citation type="journal article" date="2022" name="Int. J. Mol. Sci.">
        <title>Draft Genome of Tanacetum Coccineum: Genomic Comparison of Closely Related Tanacetum-Family Plants.</title>
        <authorList>
            <person name="Yamashiro T."/>
            <person name="Shiraishi A."/>
            <person name="Nakayama K."/>
            <person name="Satake H."/>
        </authorList>
    </citation>
    <scope>NUCLEOTIDE SEQUENCE</scope>
</reference>
<dbReference type="Proteomes" id="UP001151760">
    <property type="component" value="Unassembled WGS sequence"/>
</dbReference>
<evidence type="ECO:0000313" key="1">
    <source>
        <dbReference type="EMBL" id="GJT80434.1"/>
    </source>
</evidence>
<reference evidence="1" key="2">
    <citation type="submission" date="2022-01" db="EMBL/GenBank/DDBJ databases">
        <authorList>
            <person name="Yamashiro T."/>
            <person name="Shiraishi A."/>
            <person name="Satake H."/>
            <person name="Nakayama K."/>
        </authorList>
    </citation>
    <scope>NUCLEOTIDE SEQUENCE</scope>
</reference>